<dbReference type="STRING" id="545697.HMPREF0216_01741"/>
<dbReference type="RefSeq" id="WP_005213359.1">
    <property type="nucleotide sequence ID" value="NZ_KB291645.1"/>
</dbReference>
<sequence length="125" mass="14405">MKSSAEYRKILNDPIWEDDEDYIRENVYDEIKVGIGDVIAFVKCYDEGEYVDLLEMFEVAEIWIDSTYGEGYKKNENAKTLARHMAKTLTNSMYFNRSFEISSSAKTSIIIKNIGAKLACFEEEG</sequence>
<evidence type="ECO:0008006" key="3">
    <source>
        <dbReference type="Google" id="ProtNLM"/>
    </source>
</evidence>
<keyword evidence="2" id="KW-1185">Reference proteome</keyword>
<evidence type="ECO:0000313" key="2">
    <source>
        <dbReference type="Proteomes" id="UP000010420"/>
    </source>
</evidence>
<comment type="caution">
    <text evidence="1">The sequence shown here is derived from an EMBL/GenBank/DDBJ whole genome shotgun (WGS) entry which is preliminary data.</text>
</comment>
<proteinExistence type="predicted"/>
<name>L1QF36_9CLOT</name>
<dbReference type="EMBL" id="AMEZ01000053">
    <property type="protein sequence ID" value="EKY26556.1"/>
    <property type="molecule type" value="Genomic_DNA"/>
</dbReference>
<evidence type="ECO:0000313" key="1">
    <source>
        <dbReference type="EMBL" id="EKY26556.1"/>
    </source>
</evidence>
<reference evidence="1 2" key="1">
    <citation type="submission" date="2012-05" db="EMBL/GenBank/DDBJ databases">
        <authorList>
            <person name="Weinstock G."/>
            <person name="Sodergren E."/>
            <person name="Lobos E.A."/>
            <person name="Fulton L."/>
            <person name="Fulton R."/>
            <person name="Courtney L."/>
            <person name="Fronick C."/>
            <person name="O'Laughlin M."/>
            <person name="Godfrey J."/>
            <person name="Wilson R.M."/>
            <person name="Miner T."/>
            <person name="Farmer C."/>
            <person name="Delehaunty K."/>
            <person name="Cordes M."/>
            <person name="Minx P."/>
            <person name="Tomlinson C."/>
            <person name="Chen J."/>
            <person name="Wollam A."/>
            <person name="Pepin K.H."/>
            <person name="Bhonagiri V."/>
            <person name="Zhang X."/>
            <person name="Suruliraj S."/>
            <person name="Warren W."/>
            <person name="Mitreva M."/>
            <person name="Mardis E.R."/>
            <person name="Wilson R.K."/>
        </authorList>
    </citation>
    <scope>NUCLEOTIDE SEQUENCE [LARGE SCALE GENOMIC DNA]</scope>
    <source>
        <strain evidence="1 2">DSM 1785</strain>
    </source>
</reference>
<gene>
    <name evidence="1" type="ORF">HMPREF0216_01741</name>
</gene>
<dbReference type="AlphaFoldDB" id="L1QF36"/>
<organism evidence="1 2">
    <name type="scientific">Clostridium celatum DSM 1785</name>
    <dbReference type="NCBI Taxonomy" id="545697"/>
    <lineage>
        <taxon>Bacteria</taxon>
        <taxon>Bacillati</taxon>
        <taxon>Bacillota</taxon>
        <taxon>Clostridia</taxon>
        <taxon>Eubacteriales</taxon>
        <taxon>Clostridiaceae</taxon>
        <taxon>Clostridium</taxon>
    </lineage>
</organism>
<dbReference type="Proteomes" id="UP000010420">
    <property type="component" value="Unassembled WGS sequence"/>
</dbReference>
<accession>L1QF36</accession>
<dbReference type="PATRIC" id="fig|545697.3.peg.1713"/>
<protein>
    <recommendedName>
        <fullName evidence="3">Phage DNA packaging protein</fullName>
    </recommendedName>
</protein>
<dbReference type="HOGENOM" id="CLU_1988743_0_0_9"/>